<keyword evidence="1" id="KW-1133">Transmembrane helix</keyword>
<proteinExistence type="predicted"/>
<keyword evidence="1" id="KW-0472">Membrane</keyword>
<dbReference type="InterPro" id="IPR027383">
    <property type="entry name" value="Znf_put"/>
</dbReference>
<name>A0A3E5B4K2_9BACE</name>
<dbReference type="Gene3D" id="1.10.10.1320">
    <property type="entry name" value="Anti-sigma factor, zinc-finger domain"/>
    <property type="match status" value="1"/>
</dbReference>
<dbReference type="EMBL" id="QSUL01000014">
    <property type="protein sequence ID" value="RGN32315.1"/>
    <property type="molecule type" value="Genomic_DNA"/>
</dbReference>
<dbReference type="Pfam" id="PF13490">
    <property type="entry name" value="zf-HC2"/>
    <property type="match status" value="1"/>
</dbReference>
<feature type="domain" description="Putative zinc-finger" evidence="2">
    <location>
        <begin position="12"/>
        <end position="39"/>
    </location>
</feature>
<evidence type="ECO:0000313" key="4">
    <source>
        <dbReference type="Proteomes" id="UP000260983"/>
    </source>
</evidence>
<sequence>MKKQCEYKHSDIWLYIQNRMSQEEETEFQQHLLNCEECREELSRLRLMVHSIGKKERWNTSFRIWMVAASVACVLMGGGACYYFFIQKEEAFSPGNSHGLKINPPILHNNRDSIAPQDTIQADTISVKVMHYD</sequence>
<evidence type="ECO:0000259" key="2">
    <source>
        <dbReference type="Pfam" id="PF13490"/>
    </source>
</evidence>
<comment type="caution">
    <text evidence="3">The sequence shown here is derived from an EMBL/GenBank/DDBJ whole genome shotgun (WGS) entry which is preliminary data.</text>
</comment>
<organism evidence="3 4">
    <name type="scientific">Bacteroides oleiciplenus</name>
    <dbReference type="NCBI Taxonomy" id="626931"/>
    <lineage>
        <taxon>Bacteria</taxon>
        <taxon>Pseudomonadati</taxon>
        <taxon>Bacteroidota</taxon>
        <taxon>Bacteroidia</taxon>
        <taxon>Bacteroidales</taxon>
        <taxon>Bacteroidaceae</taxon>
        <taxon>Bacteroides</taxon>
    </lineage>
</organism>
<dbReference type="AlphaFoldDB" id="A0A3E5B4K2"/>
<reference evidence="3 4" key="1">
    <citation type="submission" date="2018-08" db="EMBL/GenBank/DDBJ databases">
        <title>A genome reference for cultivated species of the human gut microbiota.</title>
        <authorList>
            <person name="Zou Y."/>
            <person name="Xue W."/>
            <person name="Luo G."/>
        </authorList>
    </citation>
    <scope>NUCLEOTIDE SEQUENCE [LARGE SCALE GENOMIC DNA]</scope>
    <source>
        <strain evidence="3 4">OM05-15BH</strain>
    </source>
</reference>
<feature type="transmembrane region" description="Helical" evidence="1">
    <location>
        <begin position="64"/>
        <end position="85"/>
    </location>
</feature>
<dbReference type="Proteomes" id="UP000260983">
    <property type="component" value="Unassembled WGS sequence"/>
</dbReference>
<dbReference type="RefSeq" id="WP_009130060.1">
    <property type="nucleotide sequence ID" value="NZ_CABKRN010000002.1"/>
</dbReference>
<evidence type="ECO:0000313" key="3">
    <source>
        <dbReference type="EMBL" id="RGN32315.1"/>
    </source>
</evidence>
<keyword evidence="1" id="KW-0812">Transmembrane</keyword>
<evidence type="ECO:0000256" key="1">
    <source>
        <dbReference type="SAM" id="Phobius"/>
    </source>
</evidence>
<dbReference type="InterPro" id="IPR041916">
    <property type="entry name" value="Anti_sigma_zinc_sf"/>
</dbReference>
<gene>
    <name evidence="3" type="ORF">DXB65_18650</name>
</gene>
<protein>
    <submittedName>
        <fullName evidence="3">Zf-HC2 domain-containing protein</fullName>
    </submittedName>
</protein>
<accession>A0A3E5B4K2</accession>